<dbReference type="PANTHER" id="PTHR13276">
    <property type="entry name" value="GUANINE NUCLEOTIDE EXCHANGE FACTOR MSS4"/>
    <property type="match status" value="1"/>
</dbReference>
<evidence type="ECO:0000256" key="3">
    <source>
        <dbReference type="ARBA" id="ARBA00022927"/>
    </source>
</evidence>
<dbReference type="SUPFAM" id="SSF51316">
    <property type="entry name" value="Mss4-like"/>
    <property type="match status" value="1"/>
</dbReference>
<keyword evidence="5" id="KW-0012">Acyltransferase</keyword>
<evidence type="ECO:0000256" key="4">
    <source>
        <dbReference type="SAM" id="MobiDB-lite"/>
    </source>
</evidence>
<dbReference type="GO" id="GO:0008270">
    <property type="term" value="F:zinc ion binding"/>
    <property type="evidence" value="ECO:0007669"/>
    <property type="project" value="TreeGrafter"/>
</dbReference>
<dbReference type="Pfam" id="PF04421">
    <property type="entry name" value="Mss4"/>
    <property type="match status" value="1"/>
</dbReference>
<dbReference type="AlphaFoldDB" id="A0A8H6T412"/>
<dbReference type="EMBL" id="JACAZE010000007">
    <property type="protein sequence ID" value="KAF7310470.1"/>
    <property type="molecule type" value="Genomic_DNA"/>
</dbReference>
<evidence type="ECO:0000313" key="6">
    <source>
        <dbReference type="Proteomes" id="UP000613580"/>
    </source>
</evidence>
<accession>A0A8H6T412</accession>
<keyword evidence="2" id="KW-0344">Guanine-nucleotide releasing factor</keyword>
<feature type="region of interest" description="Disordered" evidence="4">
    <location>
        <begin position="86"/>
        <end position="105"/>
    </location>
</feature>
<dbReference type="PROSITE" id="PS51796">
    <property type="entry name" value="MSS4"/>
    <property type="match status" value="1"/>
</dbReference>
<dbReference type="InterPro" id="IPR011057">
    <property type="entry name" value="Mss4-like_sf"/>
</dbReference>
<keyword evidence="3" id="KW-0653">Protein transport</keyword>
<dbReference type="InterPro" id="IPR007515">
    <property type="entry name" value="Mss4"/>
</dbReference>
<dbReference type="PANTHER" id="PTHR13276:SF0">
    <property type="entry name" value="GUANINE NUCLEOTIDE EXCHANGE FACTOR MSS4"/>
    <property type="match status" value="1"/>
</dbReference>
<keyword evidence="6" id="KW-1185">Reference proteome</keyword>
<keyword evidence="1" id="KW-0813">Transport</keyword>
<dbReference type="GO" id="GO:0006892">
    <property type="term" value="P:post-Golgi vesicle-mediated transport"/>
    <property type="evidence" value="ECO:0007669"/>
    <property type="project" value="TreeGrafter"/>
</dbReference>
<evidence type="ECO:0000256" key="1">
    <source>
        <dbReference type="ARBA" id="ARBA00022448"/>
    </source>
</evidence>
<protein>
    <submittedName>
        <fullName evidence="5">Acyl-CoA N-acyltransferase</fullName>
    </submittedName>
</protein>
<organism evidence="5 6">
    <name type="scientific">Mycena chlorophos</name>
    <name type="common">Agaric fungus</name>
    <name type="synonym">Agaricus chlorophos</name>
    <dbReference type="NCBI Taxonomy" id="658473"/>
    <lineage>
        <taxon>Eukaryota</taxon>
        <taxon>Fungi</taxon>
        <taxon>Dikarya</taxon>
        <taxon>Basidiomycota</taxon>
        <taxon>Agaricomycotina</taxon>
        <taxon>Agaricomycetes</taxon>
        <taxon>Agaricomycetidae</taxon>
        <taxon>Agaricales</taxon>
        <taxon>Marasmiineae</taxon>
        <taxon>Mycenaceae</taxon>
        <taxon>Mycena</taxon>
    </lineage>
</organism>
<evidence type="ECO:0000313" key="5">
    <source>
        <dbReference type="EMBL" id="KAF7310470.1"/>
    </source>
</evidence>
<dbReference type="Gene3D" id="2.170.150.10">
    <property type="entry name" value="Metal Binding Protein, Guanine Nucleotide Exchange Factor, Chain A"/>
    <property type="match status" value="1"/>
</dbReference>
<dbReference type="InterPro" id="IPR011323">
    <property type="entry name" value="Mss4/transl-control_tumour"/>
</dbReference>
<dbReference type="GO" id="GO:0005829">
    <property type="term" value="C:cytosol"/>
    <property type="evidence" value="ECO:0007669"/>
    <property type="project" value="TreeGrafter"/>
</dbReference>
<keyword evidence="5" id="KW-0808">Transferase</keyword>
<dbReference type="Proteomes" id="UP000613580">
    <property type="component" value="Unassembled WGS sequence"/>
</dbReference>
<dbReference type="GO" id="GO:0016020">
    <property type="term" value="C:membrane"/>
    <property type="evidence" value="ECO:0007669"/>
    <property type="project" value="TreeGrafter"/>
</dbReference>
<dbReference type="GO" id="GO:0005085">
    <property type="term" value="F:guanyl-nucleotide exchange factor activity"/>
    <property type="evidence" value="ECO:0007669"/>
    <property type="project" value="UniProtKB-KW"/>
</dbReference>
<name>A0A8H6T412_MYCCL</name>
<gene>
    <name evidence="5" type="ORF">HMN09_00589400</name>
</gene>
<evidence type="ECO:0000256" key="2">
    <source>
        <dbReference type="ARBA" id="ARBA00022658"/>
    </source>
</evidence>
<sequence length="189" mass="20218">MTDSTTTIPPGVLEALAASSSRPKPPSRLLASFAEEHDGADRLLTAISMPEPVLGVLVNKYDLLCPRPGCGSVILRTGVGKLVSDRPSVQMTPSGHAENATPATVTLLPPLPDPPALCDWWLVGPTPMEFENVGFTNATSHGATPMKLLTCAECDLGPLGWSEVGGRNFGWRVRVWRIAPRNLGTRREN</sequence>
<dbReference type="GO" id="GO:0007264">
    <property type="term" value="P:small GTPase-mediated signal transduction"/>
    <property type="evidence" value="ECO:0007669"/>
    <property type="project" value="InterPro"/>
</dbReference>
<comment type="caution">
    <text evidence="5">The sequence shown here is derived from an EMBL/GenBank/DDBJ whole genome shotgun (WGS) entry which is preliminary data.</text>
</comment>
<dbReference type="GO" id="GO:0016746">
    <property type="term" value="F:acyltransferase activity"/>
    <property type="evidence" value="ECO:0007669"/>
    <property type="project" value="UniProtKB-KW"/>
</dbReference>
<reference evidence="5" key="1">
    <citation type="submission" date="2020-05" db="EMBL/GenBank/DDBJ databases">
        <title>Mycena genomes resolve the evolution of fungal bioluminescence.</title>
        <authorList>
            <person name="Tsai I.J."/>
        </authorList>
    </citation>
    <scope>NUCLEOTIDE SEQUENCE</scope>
    <source>
        <strain evidence="5">110903Hualien_Pintung</strain>
    </source>
</reference>
<proteinExistence type="predicted"/>
<dbReference type="OrthoDB" id="30840at2759"/>
<dbReference type="GO" id="GO:0015031">
    <property type="term" value="P:protein transport"/>
    <property type="evidence" value="ECO:0007669"/>
    <property type="project" value="UniProtKB-KW"/>
</dbReference>